<protein>
    <submittedName>
        <fullName evidence="2">Uncharacterized protein</fullName>
    </submittedName>
</protein>
<gene>
    <name evidence="2" type="ORF">CCUR1050_LOCUS10992</name>
</gene>
<evidence type="ECO:0000313" key="2">
    <source>
        <dbReference type="EMBL" id="CAD8633311.1"/>
    </source>
</evidence>
<evidence type="ECO:0000256" key="1">
    <source>
        <dbReference type="SAM" id="MobiDB-lite"/>
    </source>
</evidence>
<name>A0A7S0QH27_9CRYP</name>
<dbReference type="AlphaFoldDB" id="A0A7S0QH27"/>
<sequence length="358" mass="39071">MSSVKGMEKLSIEVDADQYRVPVAGQPDPVVPFLQKLSEVVHDLGGAIPGIVNNSLSLADDWDSKLLELVKNPLNDGEDEDTSLTRTIDVLLGKKIRIFDNPAPHVSGNAEGNAEWSLESGEFTSGKSYPNMDNAVLYIYVSDLDGAVASFGQDSMELFSLGRIRTLIHELVHGMRIMKMLVAHLMTLTWSQNQHQDWCIEKNQFLSKIITPPKLGPNPTFARSNTSNPADAGRTWEHSITGGKAFFQENLKVVTSVGGKFYIKKLSKAQAIQVFAQPSALIEISRRLADEVATAEAGAIDMHPTNSGLVLDFEYQCHSAGGWIAEHRDQDNSWRTVSGTEGKDGLIEPQPGNTSGGP</sequence>
<reference evidence="2" key="1">
    <citation type="submission" date="2021-01" db="EMBL/GenBank/DDBJ databases">
        <authorList>
            <person name="Corre E."/>
            <person name="Pelletier E."/>
            <person name="Niang G."/>
            <person name="Scheremetjew M."/>
            <person name="Finn R."/>
            <person name="Kale V."/>
            <person name="Holt S."/>
            <person name="Cochrane G."/>
            <person name="Meng A."/>
            <person name="Brown T."/>
            <person name="Cohen L."/>
        </authorList>
    </citation>
    <scope>NUCLEOTIDE SEQUENCE</scope>
    <source>
        <strain evidence="2">CCAP979/52</strain>
    </source>
</reference>
<feature type="region of interest" description="Disordered" evidence="1">
    <location>
        <begin position="332"/>
        <end position="358"/>
    </location>
</feature>
<proteinExistence type="predicted"/>
<organism evidence="2">
    <name type="scientific">Cryptomonas curvata</name>
    <dbReference type="NCBI Taxonomy" id="233186"/>
    <lineage>
        <taxon>Eukaryota</taxon>
        <taxon>Cryptophyceae</taxon>
        <taxon>Cryptomonadales</taxon>
        <taxon>Cryptomonadaceae</taxon>
        <taxon>Cryptomonas</taxon>
    </lineage>
</organism>
<dbReference type="EMBL" id="HBEZ01019890">
    <property type="protein sequence ID" value="CAD8633311.1"/>
    <property type="molecule type" value="Transcribed_RNA"/>
</dbReference>
<accession>A0A7S0QH27</accession>